<dbReference type="PANTHER" id="PTHR11709:SF443">
    <property type="entry name" value="LACCASE-15"/>
    <property type="match status" value="1"/>
</dbReference>
<keyword evidence="5" id="KW-1185">Reference proteome</keyword>
<dbReference type="InterPro" id="IPR045087">
    <property type="entry name" value="Cu-oxidase_fam"/>
</dbReference>
<comment type="caution">
    <text evidence="4">The sequence shown here is derived from an EMBL/GenBank/DDBJ whole genome shotgun (WGS) entry which is preliminary data.</text>
</comment>
<feature type="signal peptide" evidence="2">
    <location>
        <begin position="1"/>
        <end position="22"/>
    </location>
</feature>
<comment type="similarity">
    <text evidence="1">Belongs to the multicopper oxidase family.</text>
</comment>
<feature type="domain" description="Plastocyanin-like" evidence="3">
    <location>
        <begin position="29"/>
        <end position="89"/>
    </location>
</feature>
<evidence type="ECO:0000313" key="4">
    <source>
        <dbReference type="EMBL" id="KAG6422975.1"/>
    </source>
</evidence>
<dbReference type="GO" id="GO:0016491">
    <property type="term" value="F:oxidoreductase activity"/>
    <property type="evidence" value="ECO:0007669"/>
    <property type="project" value="InterPro"/>
</dbReference>
<accession>A0A8X8Y3J9</accession>
<dbReference type="AlphaFoldDB" id="A0A8X8Y3J9"/>
<reference evidence="4" key="2">
    <citation type="submission" date="2020-08" db="EMBL/GenBank/DDBJ databases">
        <title>Plant Genome Project.</title>
        <authorList>
            <person name="Zhang R.-G."/>
        </authorList>
    </citation>
    <scope>NUCLEOTIDE SEQUENCE</scope>
    <source>
        <strain evidence="4">Huo1</strain>
        <tissue evidence="4">Leaf</tissue>
    </source>
</reference>
<dbReference type="Gene3D" id="2.60.40.420">
    <property type="entry name" value="Cupredoxins - blue copper proteins"/>
    <property type="match status" value="1"/>
</dbReference>
<protein>
    <recommendedName>
        <fullName evidence="3">Plastocyanin-like domain-containing protein</fullName>
    </recommendedName>
</protein>
<dbReference type="Proteomes" id="UP000298416">
    <property type="component" value="Unassembled WGS sequence"/>
</dbReference>
<evidence type="ECO:0000313" key="5">
    <source>
        <dbReference type="Proteomes" id="UP000298416"/>
    </source>
</evidence>
<dbReference type="EMBL" id="PNBA02000005">
    <property type="protein sequence ID" value="KAG6422975.1"/>
    <property type="molecule type" value="Genomic_DNA"/>
</dbReference>
<keyword evidence="2" id="KW-0732">Signal</keyword>
<dbReference type="SUPFAM" id="SSF49503">
    <property type="entry name" value="Cupredoxins"/>
    <property type="match status" value="1"/>
</dbReference>
<dbReference type="PANTHER" id="PTHR11709">
    <property type="entry name" value="MULTI-COPPER OXIDASE"/>
    <property type="match status" value="1"/>
</dbReference>
<dbReference type="GO" id="GO:0005507">
    <property type="term" value="F:copper ion binding"/>
    <property type="evidence" value="ECO:0007669"/>
    <property type="project" value="InterPro"/>
</dbReference>
<evidence type="ECO:0000259" key="3">
    <source>
        <dbReference type="Pfam" id="PF07731"/>
    </source>
</evidence>
<evidence type="ECO:0000256" key="2">
    <source>
        <dbReference type="SAM" id="SignalP"/>
    </source>
</evidence>
<proteinExistence type="inferred from homology"/>
<dbReference type="Pfam" id="PF07731">
    <property type="entry name" value="Cu-oxidase_2"/>
    <property type="match status" value="1"/>
</dbReference>
<name>A0A8X8Y3J9_SALSN</name>
<organism evidence="4">
    <name type="scientific">Salvia splendens</name>
    <name type="common">Scarlet sage</name>
    <dbReference type="NCBI Taxonomy" id="180675"/>
    <lineage>
        <taxon>Eukaryota</taxon>
        <taxon>Viridiplantae</taxon>
        <taxon>Streptophyta</taxon>
        <taxon>Embryophyta</taxon>
        <taxon>Tracheophyta</taxon>
        <taxon>Spermatophyta</taxon>
        <taxon>Magnoliopsida</taxon>
        <taxon>eudicotyledons</taxon>
        <taxon>Gunneridae</taxon>
        <taxon>Pentapetalae</taxon>
        <taxon>asterids</taxon>
        <taxon>lamiids</taxon>
        <taxon>Lamiales</taxon>
        <taxon>Lamiaceae</taxon>
        <taxon>Nepetoideae</taxon>
        <taxon>Mentheae</taxon>
        <taxon>Salviinae</taxon>
        <taxon>Salvia</taxon>
        <taxon>Salvia subgen. Calosphace</taxon>
        <taxon>core Calosphace</taxon>
    </lineage>
</organism>
<feature type="chain" id="PRO_5036449085" description="Plastocyanin-like domain-containing protein" evidence="2">
    <location>
        <begin position="23"/>
        <end position="97"/>
    </location>
</feature>
<sequence>MFSHMKFFIMCFLGLVFGEVNAVRFYKFEVISGPTVEIVFQGTILGEGIDHPIHLHGYSFYVLSSGLGNFDGVYRPNLNLVDLPFMDTTVSSEKRMI</sequence>
<dbReference type="InterPro" id="IPR008972">
    <property type="entry name" value="Cupredoxin"/>
</dbReference>
<gene>
    <name evidence="4" type="ORF">SASPL_113358</name>
</gene>
<dbReference type="InterPro" id="IPR011706">
    <property type="entry name" value="Cu-oxidase_C"/>
</dbReference>
<evidence type="ECO:0000256" key="1">
    <source>
        <dbReference type="ARBA" id="ARBA00010609"/>
    </source>
</evidence>
<reference evidence="4" key="1">
    <citation type="submission" date="2018-01" db="EMBL/GenBank/DDBJ databases">
        <authorList>
            <person name="Mao J.F."/>
        </authorList>
    </citation>
    <scope>NUCLEOTIDE SEQUENCE</scope>
    <source>
        <strain evidence="4">Huo1</strain>
        <tissue evidence="4">Leaf</tissue>
    </source>
</reference>